<dbReference type="Proteomes" id="UP001138500">
    <property type="component" value="Unassembled WGS sequence"/>
</dbReference>
<feature type="region of interest" description="Disordered" evidence="1">
    <location>
        <begin position="1"/>
        <end position="25"/>
    </location>
</feature>
<reference evidence="2 3" key="1">
    <citation type="journal article" date="2018" name="IMA Fungus">
        <title>IMA Genome-F 10: Nine draft genome sequences of Claviceps purpurea s.lat., including C. arundinis, C. humidiphila, and C. cf. spartinae, pseudomolecules for the pitch canker pathogen Fusarium circinatum, draft genome of Davidsoniella eucalypti, Grosmannia galeiformis, Quambalaria eucalypti, and Teratosphaeria destructans.</title>
        <authorList>
            <person name="Wingfield B.D."/>
            <person name="Liu M."/>
            <person name="Nguyen H.D."/>
            <person name="Lane F.A."/>
            <person name="Morgan S.W."/>
            <person name="De Vos L."/>
            <person name="Wilken P.M."/>
            <person name="Duong T.A."/>
            <person name="Aylward J."/>
            <person name="Coetzee M.P."/>
            <person name="Dadej K."/>
            <person name="De Beer Z.W."/>
            <person name="Findlay W."/>
            <person name="Havenga M."/>
            <person name="Kolarik M."/>
            <person name="Menzies J.G."/>
            <person name="Naidoo K."/>
            <person name="Pochopski O."/>
            <person name="Shoukouhi P."/>
            <person name="Santana Q.C."/>
            <person name="Seifert K.A."/>
            <person name="Soal N."/>
            <person name="Steenkamp E.T."/>
            <person name="Tatham C.T."/>
            <person name="van der Nest M.A."/>
            <person name="Wingfield M.J."/>
        </authorList>
    </citation>
    <scope>NUCLEOTIDE SEQUENCE [LARGE SCALE GENOMIC DNA]</scope>
    <source>
        <strain evidence="2">CMW44962</strain>
    </source>
</reference>
<organism evidence="2 3">
    <name type="scientific">Teratosphaeria destructans</name>
    <dbReference type="NCBI Taxonomy" id="418781"/>
    <lineage>
        <taxon>Eukaryota</taxon>
        <taxon>Fungi</taxon>
        <taxon>Dikarya</taxon>
        <taxon>Ascomycota</taxon>
        <taxon>Pezizomycotina</taxon>
        <taxon>Dothideomycetes</taxon>
        <taxon>Dothideomycetidae</taxon>
        <taxon>Mycosphaerellales</taxon>
        <taxon>Teratosphaeriaceae</taxon>
        <taxon>Teratosphaeria</taxon>
    </lineage>
</organism>
<feature type="compositionally biased region" description="Basic and acidic residues" evidence="1">
    <location>
        <begin position="1"/>
        <end position="11"/>
    </location>
</feature>
<evidence type="ECO:0000313" key="3">
    <source>
        <dbReference type="Proteomes" id="UP001138500"/>
    </source>
</evidence>
<dbReference type="AlphaFoldDB" id="A0A9W7W1X7"/>
<comment type="caution">
    <text evidence="2">The sequence shown here is derived from an EMBL/GenBank/DDBJ whole genome shotgun (WGS) entry which is preliminary data.</text>
</comment>
<evidence type="ECO:0000313" key="2">
    <source>
        <dbReference type="EMBL" id="KAH9827272.1"/>
    </source>
</evidence>
<reference evidence="2 3" key="2">
    <citation type="journal article" date="2021" name="Curr. Genet.">
        <title>Genetic response to nitrogen starvation in the aggressive Eucalyptus foliar pathogen Teratosphaeria destructans.</title>
        <authorList>
            <person name="Havenga M."/>
            <person name="Wingfield B.D."/>
            <person name="Wingfield M.J."/>
            <person name="Dreyer L.L."/>
            <person name="Roets F."/>
            <person name="Aylward J."/>
        </authorList>
    </citation>
    <scope>NUCLEOTIDE SEQUENCE [LARGE SCALE GENOMIC DNA]</scope>
    <source>
        <strain evidence="2">CMW44962</strain>
    </source>
</reference>
<sequence>MPRLASPDRHNTAHGNTHPSTELIADKGRITWAHTRCGPSTSTWSGRVGYGPGTLGPPSISPAPTSMSAMSVNVVLFGMSSVVCNWRIGGRLTDEK</sequence>
<keyword evidence="3" id="KW-1185">Reference proteome</keyword>
<dbReference type="EMBL" id="RIBY02001895">
    <property type="protein sequence ID" value="KAH9827272.1"/>
    <property type="molecule type" value="Genomic_DNA"/>
</dbReference>
<protein>
    <submittedName>
        <fullName evidence="2">Uncharacterized protein</fullName>
    </submittedName>
</protein>
<gene>
    <name evidence="2" type="ORF">Tdes44962_MAKER09776</name>
</gene>
<proteinExistence type="predicted"/>
<evidence type="ECO:0000256" key="1">
    <source>
        <dbReference type="SAM" id="MobiDB-lite"/>
    </source>
</evidence>
<accession>A0A9W7W1X7</accession>
<name>A0A9W7W1X7_9PEZI</name>